<feature type="transmembrane region" description="Helical" evidence="1">
    <location>
        <begin position="133"/>
        <end position="151"/>
    </location>
</feature>
<feature type="transmembrane region" description="Helical" evidence="1">
    <location>
        <begin position="44"/>
        <end position="68"/>
    </location>
</feature>
<gene>
    <name evidence="2" type="ORF">H0264_33320</name>
</gene>
<feature type="transmembrane region" description="Helical" evidence="1">
    <location>
        <begin position="199"/>
        <end position="220"/>
    </location>
</feature>
<proteinExistence type="predicted"/>
<keyword evidence="3" id="KW-1185">Reference proteome</keyword>
<dbReference type="Proteomes" id="UP000515512">
    <property type="component" value="Chromosome"/>
</dbReference>
<feature type="transmembrane region" description="Helical" evidence="1">
    <location>
        <begin position="163"/>
        <end position="187"/>
    </location>
</feature>
<dbReference type="AlphaFoldDB" id="A0A7D6ZKZ7"/>
<keyword evidence="1" id="KW-1133">Transmembrane helix</keyword>
<keyword evidence="1" id="KW-0812">Transmembrane</keyword>
<accession>A0A7D6ZKZ7</accession>
<dbReference type="EMBL" id="CP059399">
    <property type="protein sequence ID" value="QLY30023.1"/>
    <property type="molecule type" value="Genomic_DNA"/>
</dbReference>
<reference evidence="2 3" key="1">
    <citation type="submission" date="2020-07" db="EMBL/GenBank/DDBJ databases">
        <authorList>
            <person name="Zhuang K."/>
            <person name="Ran Y."/>
        </authorList>
    </citation>
    <scope>NUCLEOTIDE SEQUENCE [LARGE SCALE GENOMIC DNA]</scope>
    <source>
        <strain evidence="2 3">WCH-YHL-001</strain>
    </source>
</reference>
<feature type="transmembrane region" description="Helical" evidence="1">
    <location>
        <begin position="98"/>
        <end position="121"/>
    </location>
</feature>
<evidence type="ECO:0000256" key="1">
    <source>
        <dbReference type="SAM" id="Phobius"/>
    </source>
</evidence>
<keyword evidence="1" id="KW-0472">Membrane</keyword>
<evidence type="ECO:0000313" key="2">
    <source>
        <dbReference type="EMBL" id="QLY30023.1"/>
    </source>
</evidence>
<dbReference type="GO" id="GO:0005886">
    <property type="term" value="C:plasma membrane"/>
    <property type="evidence" value="ECO:0007669"/>
    <property type="project" value="TreeGrafter"/>
</dbReference>
<protein>
    <submittedName>
        <fullName evidence="2">DMT family transporter</fullName>
    </submittedName>
</protein>
<dbReference type="RefSeq" id="WP_181581222.1">
    <property type="nucleotide sequence ID" value="NZ_CP059399.1"/>
</dbReference>
<feature type="transmembrane region" description="Helical" evidence="1">
    <location>
        <begin position="75"/>
        <end position="92"/>
    </location>
</feature>
<dbReference type="KEGG" id="nhu:H0264_33320"/>
<dbReference type="PANTHER" id="PTHR34821">
    <property type="entry name" value="INNER MEMBRANE PROTEIN YDCZ"/>
    <property type="match status" value="1"/>
</dbReference>
<organism evidence="2 3">
    <name type="scientific">Nocardia huaxiensis</name>
    <dbReference type="NCBI Taxonomy" id="2755382"/>
    <lineage>
        <taxon>Bacteria</taxon>
        <taxon>Bacillati</taxon>
        <taxon>Actinomycetota</taxon>
        <taxon>Actinomycetes</taxon>
        <taxon>Mycobacteriales</taxon>
        <taxon>Nocardiaceae</taxon>
        <taxon>Nocardia</taxon>
    </lineage>
</organism>
<dbReference type="Pfam" id="PF04657">
    <property type="entry name" value="DMT_YdcZ"/>
    <property type="match status" value="2"/>
</dbReference>
<dbReference type="PANTHER" id="PTHR34821:SF2">
    <property type="entry name" value="INNER MEMBRANE PROTEIN YDCZ"/>
    <property type="match status" value="1"/>
</dbReference>
<sequence>MTLLYLAAALAVGGLLAVQASVNLQLNKAAGTPYGASTVQLGISALLLAVVAGIAGGWGAFGALGAVAADSPWKLLGGIASPIYITSAILLFPRLGALASVGLFVTGQMFASIAIDLGGLLGVEKRSPGGGMLLGAVAVLVGIVVVIRSQLSGGRNQGSPLSRVGWILLGLFAGAVLPIQGAVNAALRTDFGDPFATGLWSFLVATATIAIVLLVLLATGRSPAPRVAPLRTVPWWGWLGGVAAATYVTVTFSVIPHIGAATTIALTVTGQQLASAVIDHRGWFQLPATPITVERLGGLAALILGCALVQLA</sequence>
<evidence type="ECO:0000313" key="3">
    <source>
        <dbReference type="Proteomes" id="UP000515512"/>
    </source>
</evidence>
<feature type="transmembrane region" description="Helical" evidence="1">
    <location>
        <begin position="235"/>
        <end position="255"/>
    </location>
</feature>
<name>A0A7D6ZKZ7_9NOCA</name>
<dbReference type="InterPro" id="IPR006750">
    <property type="entry name" value="YdcZ"/>
</dbReference>